<evidence type="ECO:0000313" key="2">
    <source>
        <dbReference type="Proteomes" id="UP000007264"/>
    </source>
</evidence>
<protein>
    <submittedName>
        <fullName evidence="1">Uncharacterized protein</fullName>
    </submittedName>
</protein>
<accession>I0YZT3</accession>
<dbReference type="GeneID" id="17041900"/>
<keyword evidence="2" id="KW-1185">Reference proteome</keyword>
<dbReference type="EMBL" id="AGSI01000006">
    <property type="protein sequence ID" value="EIE23902.1"/>
    <property type="molecule type" value="Genomic_DNA"/>
</dbReference>
<gene>
    <name evidence="1" type="ORF">COCSUDRAFT_32902</name>
</gene>
<proteinExistence type="predicted"/>
<reference evidence="1 2" key="1">
    <citation type="journal article" date="2012" name="Genome Biol.">
        <title>The genome of the polar eukaryotic microalga coccomyxa subellipsoidea reveals traits of cold adaptation.</title>
        <authorList>
            <person name="Blanc G."/>
            <person name="Agarkova I."/>
            <person name="Grimwood J."/>
            <person name="Kuo A."/>
            <person name="Brueggeman A."/>
            <person name="Dunigan D."/>
            <person name="Gurnon J."/>
            <person name="Ladunga I."/>
            <person name="Lindquist E."/>
            <person name="Lucas S."/>
            <person name="Pangilinan J."/>
            <person name="Proschold T."/>
            <person name="Salamov A."/>
            <person name="Schmutz J."/>
            <person name="Weeks D."/>
            <person name="Yamada T."/>
            <person name="Claverie J.M."/>
            <person name="Grigoriev I."/>
            <person name="Van Etten J."/>
            <person name="Lomsadze A."/>
            <person name="Borodovsky M."/>
        </authorList>
    </citation>
    <scope>NUCLEOTIDE SEQUENCE [LARGE SCALE GENOMIC DNA]</scope>
    <source>
        <strain evidence="1 2">C-169</strain>
    </source>
</reference>
<dbReference type="RefSeq" id="XP_005648446.1">
    <property type="nucleotide sequence ID" value="XM_005648389.1"/>
</dbReference>
<organism evidence="1 2">
    <name type="scientific">Coccomyxa subellipsoidea (strain C-169)</name>
    <name type="common">Green microalga</name>
    <dbReference type="NCBI Taxonomy" id="574566"/>
    <lineage>
        <taxon>Eukaryota</taxon>
        <taxon>Viridiplantae</taxon>
        <taxon>Chlorophyta</taxon>
        <taxon>core chlorophytes</taxon>
        <taxon>Trebouxiophyceae</taxon>
        <taxon>Trebouxiophyceae incertae sedis</taxon>
        <taxon>Coccomyxaceae</taxon>
        <taxon>Coccomyxa</taxon>
        <taxon>Coccomyxa subellipsoidea</taxon>
    </lineage>
</organism>
<sequence>MAPLPSKLLSLPDVLASLVSSEGLLCTSASGRPEDEGAAGGGLRCCICPCCEPHVLLLRECPCPDVNVP</sequence>
<evidence type="ECO:0000313" key="1">
    <source>
        <dbReference type="EMBL" id="EIE23902.1"/>
    </source>
</evidence>
<name>I0YZT3_COCSC</name>
<dbReference type="KEGG" id="csl:COCSUDRAFT_32902"/>
<dbReference type="Proteomes" id="UP000007264">
    <property type="component" value="Unassembled WGS sequence"/>
</dbReference>
<comment type="caution">
    <text evidence="1">The sequence shown here is derived from an EMBL/GenBank/DDBJ whole genome shotgun (WGS) entry which is preliminary data.</text>
</comment>
<dbReference type="AlphaFoldDB" id="I0YZT3"/>